<dbReference type="InterPro" id="IPR037682">
    <property type="entry name" value="TonB_C"/>
</dbReference>
<evidence type="ECO:0000256" key="6">
    <source>
        <dbReference type="ARBA" id="ARBA00022692"/>
    </source>
</evidence>
<protein>
    <submittedName>
        <fullName evidence="13">Energy transducer TonB</fullName>
    </submittedName>
</protein>
<dbReference type="PANTHER" id="PTHR33446">
    <property type="entry name" value="PROTEIN TONB-RELATED"/>
    <property type="match status" value="1"/>
</dbReference>
<organism evidence="13 14">
    <name type="scientific">Sphingomonas rustica</name>
    <dbReference type="NCBI Taxonomy" id="3103142"/>
    <lineage>
        <taxon>Bacteria</taxon>
        <taxon>Pseudomonadati</taxon>
        <taxon>Pseudomonadota</taxon>
        <taxon>Alphaproteobacteria</taxon>
        <taxon>Sphingomonadales</taxon>
        <taxon>Sphingomonadaceae</taxon>
        <taxon>Sphingomonas</taxon>
    </lineage>
</organism>
<dbReference type="PANTHER" id="PTHR33446:SF2">
    <property type="entry name" value="PROTEIN TONB"/>
    <property type="match status" value="1"/>
</dbReference>
<comment type="similarity">
    <text evidence="2">Belongs to the TonB family.</text>
</comment>
<evidence type="ECO:0000259" key="12">
    <source>
        <dbReference type="PROSITE" id="PS52015"/>
    </source>
</evidence>
<feature type="transmembrane region" description="Helical" evidence="11">
    <location>
        <begin position="12"/>
        <end position="36"/>
    </location>
</feature>
<keyword evidence="5" id="KW-0997">Cell inner membrane</keyword>
<dbReference type="SUPFAM" id="SSF74653">
    <property type="entry name" value="TolA/TonB C-terminal domain"/>
    <property type="match status" value="1"/>
</dbReference>
<comment type="caution">
    <text evidence="13">The sequence shown here is derived from an EMBL/GenBank/DDBJ whole genome shotgun (WGS) entry which is preliminary data.</text>
</comment>
<keyword evidence="4" id="KW-1003">Cell membrane</keyword>
<evidence type="ECO:0000256" key="10">
    <source>
        <dbReference type="SAM" id="MobiDB-lite"/>
    </source>
</evidence>
<sequence length="228" mass="23903">MAYADRNVAGSRVVAIVVVAVLVAVLGYVFVTGLAMKYIKEKTEELDVFDVQDPPPPPEEVPPPPPPPDSPVPPPPTQVVTPPAVVQVPVPAPPIQSTNVPQPPPPTSPPAPPAPPAPPQPPAPPAPPRVAKKLTPRGQPQSWVTNDDYPAAALRSESEGTTGVRLDVDASGKVSNCTVTSSSGSSLLDNTACSLLRRRARFNPAEDASGNKIPASWPGRFTWKMPTN</sequence>
<dbReference type="Pfam" id="PF03544">
    <property type="entry name" value="TonB_C"/>
    <property type="match status" value="1"/>
</dbReference>
<dbReference type="InterPro" id="IPR006260">
    <property type="entry name" value="TonB/TolA_C"/>
</dbReference>
<dbReference type="RefSeq" id="WP_346245489.1">
    <property type="nucleotide sequence ID" value="NZ_JBDIZK010000002.1"/>
</dbReference>
<keyword evidence="14" id="KW-1185">Reference proteome</keyword>
<dbReference type="EMBL" id="JBDIZK010000002">
    <property type="protein sequence ID" value="MEN3746490.1"/>
    <property type="molecule type" value="Genomic_DNA"/>
</dbReference>
<feature type="region of interest" description="Disordered" evidence="10">
    <location>
        <begin position="49"/>
        <end position="164"/>
    </location>
</feature>
<feature type="domain" description="TonB C-terminal" evidence="12">
    <location>
        <begin position="134"/>
        <end position="228"/>
    </location>
</feature>
<feature type="compositionally biased region" description="Pro residues" evidence="10">
    <location>
        <begin position="53"/>
        <end position="77"/>
    </location>
</feature>
<dbReference type="Proteomes" id="UP001427805">
    <property type="component" value="Unassembled WGS sequence"/>
</dbReference>
<keyword evidence="6 11" id="KW-0812">Transmembrane</keyword>
<dbReference type="Gene3D" id="3.30.1150.10">
    <property type="match status" value="1"/>
</dbReference>
<comment type="subcellular location">
    <subcellularLocation>
        <location evidence="1">Cell inner membrane</location>
        <topology evidence="1">Single-pass membrane protein</topology>
        <orientation evidence="1">Periplasmic side</orientation>
    </subcellularLocation>
</comment>
<dbReference type="PRINTS" id="PR01217">
    <property type="entry name" value="PRICHEXTENSN"/>
</dbReference>
<feature type="compositionally biased region" description="Pro residues" evidence="10">
    <location>
        <begin position="101"/>
        <end position="128"/>
    </location>
</feature>
<evidence type="ECO:0000313" key="14">
    <source>
        <dbReference type="Proteomes" id="UP001427805"/>
    </source>
</evidence>
<dbReference type="PROSITE" id="PS52015">
    <property type="entry name" value="TONB_CTD"/>
    <property type="match status" value="1"/>
</dbReference>
<evidence type="ECO:0000256" key="2">
    <source>
        <dbReference type="ARBA" id="ARBA00006555"/>
    </source>
</evidence>
<evidence type="ECO:0000256" key="8">
    <source>
        <dbReference type="ARBA" id="ARBA00022989"/>
    </source>
</evidence>
<keyword evidence="8 11" id="KW-1133">Transmembrane helix</keyword>
<keyword evidence="3" id="KW-0813">Transport</keyword>
<keyword evidence="9 11" id="KW-0472">Membrane</keyword>
<evidence type="ECO:0000256" key="7">
    <source>
        <dbReference type="ARBA" id="ARBA00022927"/>
    </source>
</evidence>
<evidence type="ECO:0000256" key="4">
    <source>
        <dbReference type="ARBA" id="ARBA00022475"/>
    </source>
</evidence>
<evidence type="ECO:0000313" key="13">
    <source>
        <dbReference type="EMBL" id="MEN3746490.1"/>
    </source>
</evidence>
<feature type="compositionally biased region" description="Low complexity" evidence="10">
    <location>
        <begin position="78"/>
        <end position="89"/>
    </location>
</feature>
<evidence type="ECO:0000256" key="5">
    <source>
        <dbReference type="ARBA" id="ARBA00022519"/>
    </source>
</evidence>
<evidence type="ECO:0000256" key="1">
    <source>
        <dbReference type="ARBA" id="ARBA00004383"/>
    </source>
</evidence>
<reference evidence="13 14" key="1">
    <citation type="submission" date="2024-05" db="EMBL/GenBank/DDBJ databases">
        <title>Sphingomonas sp. HF-S3 16S ribosomal RNA gene Genome sequencing and assembly.</title>
        <authorList>
            <person name="Lee H."/>
        </authorList>
    </citation>
    <scope>NUCLEOTIDE SEQUENCE [LARGE SCALE GENOMIC DNA]</scope>
    <source>
        <strain evidence="13 14">HF-S3</strain>
    </source>
</reference>
<evidence type="ECO:0000256" key="11">
    <source>
        <dbReference type="SAM" id="Phobius"/>
    </source>
</evidence>
<evidence type="ECO:0000256" key="3">
    <source>
        <dbReference type="ARBA" id="ARBA00022448"/>
    </source>
</evidence>
<gene>
    <name evidence="13" type="ORF">TPR58_04880</name>
</gene>
<proteinExistence type="inferred from homology"/>
<name>A0ABV0B5R5_9SPHN</name>
<evidence type="ECO:0000256" key="9">
    <source>
        <dbReference type="ARBA" id="ARBA00023136"/>
    </source>
</evidence>
<dbReference type="InterPro" id="IPR051045">
    <property type="entry name" value="TonB-dependent_transducer"/>
</dbReference>
<accession>A0ABV0B5R5</accession>
<keyword evidence="7" id="KW-0653">Protein transport</keyword>
<dbReference type="NCBIfam" id="TIGR01352">
    <property type="entry name" value="tonB_Cterm"/>
    <property type="match status" value="1"/>
</dbReference>